<name>A0A8H6FF35_9LECA</name>
<comment type="caution">
    <text evidence="2">The sequence shown here is derived from an EMBL/GenBank/DDBJ whole genome shotgun (WGS) entry which is preliminary data.</text>
</comment>
<dbReference type="GeneID" id="59337408"/>
<sequence>MNSRFVVMVELPEMSCSPQTLEHIVGQVRKFFDRLSSELRASTGQHLRATIGPWEAQHAQWAGECPVKVPQNSQNDASIPITSFLEDSARHDFLGTRPAQVGGVQALVQQQGLDGRVSAGEGRGLEQRLAQGVELEDLNTLFPDHDFGTPFDASSSPTTGQSHLYQKFPDGFHINGQPLPPKHQLLSSNVTNPPSTLENDIDPQNGDETLICQAANNLAARPVSEYAAFQGTSYPTLRWETPRSPADYFTPGLGRPSKSRSPSRKRG</sequence>
<dbReference type="Proteomes" id="UP000593566">
    <property type="component" value="Unassembled WGS sequence"/>
</dbReference>
<dbReference type="AlphaFoldDB" id="A0A8H6FF35"/>
<evidence type="ECO:0000256" key="1">
    <source>
        <dbReference type="SAM" id="MobiDB-lite"/>
    </source>
</evidence>
<organism evidence="2 3">
    <name type="scientific">Letharia lupina</name>
    <dbReference type="NCBI Taxonomy" id="560253"/>
    <lineage>
        <taxon>Eukaryota</taxon>
        <taxon>Fungi</taxon>
        <taxon>Dikarya</taxon>
        <taxon>Ascomycota</taxon>
        <taxon>Pezizomycotina</taxon>
        <taxon>Lecanoromycetes</taxon>
        <taxon>OSLEUM clade</taxon>
        <taxon>Lecanoromycetidae</taxon>
        <taxon>Lecanorales</taxon>
        <taxon>Lecanorineae</taxon>
        <taxon>Parmeliaceae</taxon>
        <taxon>Letharia</taxon>
    </lineage>
</organism>
<dbReference type="RefSeq" id="XP_037154700.1">
    <property type="nucleotide sequence ID" value="XM_037299874.1"/>
</dbReference>
<protein>
    <submittedName>
        <fullName evidence="2">Uncharacterized protein</fullName>
    </submittedName>
</protein>
<accession>A0A8H6FF35</accession>
<reference evidence="2 3" key="1">
    <citation type="journal article" date="2020" name="Genomics">
        <title>Complete, high-quality genomes from long-read metagenomic sequencing of two wolf lichen thalli reveals enigmatic genome architecture.</title>
        <authorList>
            <person name="McKenzie S.K."/>
            <person name="Walston R.F."/>
            <person name="Allen J.L."/>
        </authorList>
    </citation>
    <scope>NUCLEOTIDE SEQUENCE [LARGE SCALE GENOMIC DNA]</scope>
    <source>
        <strain evidence="2">WasteWater1</strain>
    </source>
</reference>
<proteinExistence type="predicted"/>
<evidence type="ECO:0000313" key="3">
    <source>
        <dbReference type="Proteomes" id="UP000593566"/>
    </source>
</evidence>
<keyword evidence="3" id="KW-1185">Reference proteome</keyword>
<gene>
    <name evidence="2" type="ORF">HO133_009013</name>
</gene>
<feature type="region of interest" description="Disordered" evidence="1">
    <location>
        <begin position="239"/>
        <end position="267"/>
    </location>
</feature>
<dbReference type="EMBL" id="JACCJB010000006">
    <property type="protein sequence ID" value="KAF6226147.1"/>
    <property type="molecule type" value="Genomic_DNA"/>
</dbReference>
<evidence type="ECO:0000313" key="2">
    <source>
        <dbReference type="EMBL" id="KAF6226147.1"/>
    </source>
</evidence>
<feature type="compositionally biased region" description="Basic residues" evidence="1">
    <location>
        <begin position="257"/>
        <end position="267"/>
    </location>
</feature>